<evidence type="ECO:0000313" key="1">
    <source>
        <dbReference type="EMBL" id="QRN53295.1"/>
    </source>
</evidence>
<reference evidence="1 2" key="1">
    <citation type="submission" date="2020-10" db="EMBL/GenBank/DDBJ databases">
        <title>Phylogeny of dyella-like bacteria.</title>
        <authorList>
            <person name="Fu J."/>
        </authorList>
    </citation>
    <scope>NUCLEOTIDE SEQUENCE [LARGE SCALE GENOMIC DNA]</scope>
    <source>
        <strain evidence="1 2">DHOB09</strain>
    </source>
</reference>
<accession>A0ABX7GSQ0</accession>
<protein>
    <submittedName>
        <fullName evidence="1">Uncharacterized protein</fullName>
    </submittedName>
</protein>
<dbReference type="EMBL" id="CP064030">
    <property type="protein sequence ID" value="QRN53295.1"/>
    <property type="molecule type" value="Genomic_DNA"/>
</dbReference>
<gene>
    <name evidence="1" type="ORF">ISN74_17985</name>
</gene>
<keyword evidence="2" id="KW-1185">Reference proteome</keyword>
<organism evidence="1 2">
    <name type="scientific">Dyella caseinilytica</name>
    <dbReference type="NCBI Taxonomy" id="1849581"/>
    <lineage>
        <taxon>Bacteria</taxon>
        <taxon>Pseudomonadati</taxon>
        <taxon>Pseudomonadota</taxon>
        <taxon>Gammaproteobacteria</taxon>
        <taxon>Lysobacterales</taxon>
        <taxon>Rhodanobacteraceae</taxon>
        <taxon>Dyella</taxon>
    </lineage>
</organism>
<sequence>MLVQQWSGDVTSAPNRPFDYQAETAVRKKYSRREIALNGRPMSTVVCPKLSVDGGACQGVRSVNTFDAVGRFLVAAGFVERIEEGGVHWIGTWSIYELPESGDWQLLLSGRLDTQYDNAQRAKAAAHDIGMEIALKMVQSEQMPARYENKTVK</sequence>
<name>A0ABX7GSQ0_9GAMM</name>
<dbReference type="Proteomes" id="UP000663181">
    <property type="component" value="Chromosome"/>
</dbReference>
<evidence type="ECO:0000313" key="2">
    <source>
        <dbReference type="Proteomes" id="UP000663181"/>
    </source>
</evidence>
<proteinExistence type="predicted"/>
<dbReference type="RefSeq" id="WP_188800525.1">
    <property type="nucleotide sequence ID" value="NZ_BMIZ01000002.1"/>
</dbReference>